<proteinExistence type="predicted"/>
<dbReference type="Gene3D" id="1.25.40.20">
    <property type="entry name" value="Ankyrin repeat-containing domain"/>
    <property type="match status" value="2"/>
</dbReference>
<evidence type="ECO:0000256" key="1">
    <source>
        <dbReference type="ARBA" id="ARBA00022737"/>
    </source>
</evidence>
<dbReference type="PRINTS" id="PR01415">
    <property type="entry name" value="ANKYRIN"/>
</dbReference>
<gene>
    <name evidence="4" type="ORF">TCEB3V08_LOCUS8668</name>
</gene>
<feature type="repeat" description="ANK" evidence="3">
    <location>
        <begin position="162"/>
        <end position="184"/>
    </location>
</feature>
<dbReference type="AlphaFoldDB" id="A0A7R9D2S1"/>
<dbReference type="PANTHER" id="PTHR24171">
    <property type="entry name" value="ANKYRIN REPEAT DOMAIN-CONTAINING PROTEIN 39-RELATED"/>
    <property type="match status" value="1"/>
</dbReference>
<keyword evidence="1" id="KW-0677">Repeat</keyword>
<dbReference type="Pfam" id="PF12796">
    <property type="entry name" value="Ank_2"/>
    <property type="match status" value="1"/>
</dbReference>
<dbReference type="InterPro" id="IPR036770">
    <property type="entry name" value="Ankyrin_rpt-contain_sf"/>
</dbReference>
<organism evidence="4">
    <name type="scientific">Timema cristinae</name>
    <name type="common">Walking stick</name>
    <dbReference type="NCBI Taxonomy" id="61476"/>
    <lineage>
        <taxon>Eukaryota</taxon>
        <taxon>Metazoa</taxon>
        <taxon>Ecdysozoa</taxon>
        <taxon>Arthropoda</taxon>
        <taxon>Hexapoda</taxon>
        <taxon>Insecta</taxon>
        <taxon>Pterygota</taxon>
        <taxon>Neoptera</taxon>
        <taxon>Polyneoptera</taxon>
        <taxon>Phasmatodea</taxon>
        <taxon>Timematodea</taxon>
        <taxon>Timematoidea</taxon>
        <taxon>Timematidae</taxon>
        <taxon>Timema</taxon>
    </lineage>
</organism>
<keyword evidence="2 3" id="KW-0040">ANK repeat</keyword>
<evidence type="ECO:0000313" key="4">
    <source>
        <dbReference type="EMBL" id="CAD7406735.1"/>
    </source>
</evidence>
<dbReference type="SMART" id="SM00248">
    <property type="entry name" value="ANK"/>
    <property type="match status" value="4"/>
</dbReference>
<name>A0A7R9D2S1_TIMCR</name>
<protein>
    <recommendedName>
        <fullName evidence="5">Ankyrin repeat domain-containing protein 39</fullName>
    </recommendedName>
</protein>
<dbReference type="PROSITE" id="PS50297">
    <property type="entry name" value="ANK_REP_REGION"/>
    <property type="match status" value="3"/>
</dbReference>
<dbReference type="Pfam" id="PF00023">
    <property type="entry name" value="Ank"/>
    <property type="match status" value="1"/>
</dbReference>
<dbReference type="EMBL" id="OC319930">
    <property type="protein sequence ID" value="CAD7406735.1"/>
    <property type="molecule type" value="Genomic_DNA"/>
</dbReference>
<evidence type="ECO:0008006" key="5">
    <source>
        <dbReference type="Google" id="ProtNLM"/>
    </source>
</evidence>
<evidence type="ECO:0000256" key="3">
    <source>
        <dbReference type="PROSITE-ProRule" id="PRU00023"/>
    </source>
</evidence>
<accession>A0A7R9D2S1</accession>
<feature type="repeat" description="ANK" evidence="3">
    <location>
        <begin position="95"/>
        <end position="127"/>
    </location>
</feature>
<feature type="repeat" description="ANK" evidence="3">
    <location>
        <begin position="129"/>
        <end position="161"/>
    </location>
</feature>
<evidence type="ECO:0000256" key="2">
    <source>
        <dbReference type="ARBA" id="ARBA00023043"/>
    </source>
</evidence>
<sequence length="215" mass="23367">MSHEHSHECNCPVTSSSVQQTLHELDFERGIWFADTMSHEHSHECNCPVTSSSVQQTLHELDFERGIWFAAQHDDIERVEKLLYKGTPVDTLDSAGYTALHYAARAGHTGMCERLISAGADVNATTRSGSATPLHRAAAAGRLQVMKLLLHSGADVSSIDADGKNALHRAVSGGHIEVAEALVKVEPVLKDIVDKRGNLPLHYAGSNMELGELLK</sequence>
<dbReference type="PANTHER" id="PTHR24171:SF9">
    <property type="entry name" value="ANKYRIN REPEAT DOMAIN-CONTAINING PROTEIN 39"/>
    <property type="match status" value="1"/>
</dbReference>
<reference evidence="4" key="1">
    <citation type="submission" date="2020-11" db="EMBL/GenBank/DDBJ databases">
        <authorList>
            <person name="Tran Van P."/>
        </authorList>
    </citation>
    <scope>NUCLEOTIDE SEQUENCE</scope>
</reference>
<dbReference type="SUPFAM" id="SSF48403">
    <property type="entry name" value="Ankyrin repeat"/>
    <property type="match status" value="1"/>
</dbReference>
<dbReference type="PROSITE" id="PS50088">
    <property type="entry name" value="ANK_REPEAT"/>
    <property type="match status" value="3"/>
</dbReference>
<dbReference type="InterPro" id="IPR002110">
    <property type="entry name" value="Ankyrin_rpt"/>
</dbReference>